<sequence length="295" mass="31917">MAPCKLSKSLITFFTFTFMVSCNLMISSVASNPNSCYTPTTSDIAIDPSDIDPLQFALNIEHLEADFFLIGAIGKGLEDFAPELVMGGPPPVGAIKANLDDLTKDIILEFGYEEIGHLRAIKTTVGGFPRPLMDLSPQNFAKLFDEAFGFSLNPPFNPYTSSVNYMLASYIIPYMAIVGYSRGASASIRLPVAEFTTRLSELRNRLANCGIKDKGIIVPPELGAENQTSVNMLSADYNSLSYARTPAEILRVFHGTGDEHIPGGFCPNGANGANGEIAKSYLSEKPSHLAFKLVI</sequence>
<dbReference type="Pfam" id="PF13668">
    <property type="entry name" value="Ferritin_2"/>
    <property type="match status" value="1"/>
</dbReference>
<dbReference type="PANTHER" id="PTHR31694:SF26">
    <property type="entry name" value="OS05G0151100 PROTEIN"/>
    <property type="match status" value="1"/>
</dbReference>
<keyword evidence="1" id="KW-0732">Signal</keyword>
<dbReference type="PROSITE" id="PS51257">
    <property type="entry name" value="PROKAR_LIPOPROTEIN"/>
    <property type="match status" value="1"/>
</dbReference>
<feature type="chain" id="PRO_5042998969" description="Desiccation-related protein PCC13-62" evidence="1">
    <location>
        <begin position="32"/>
        <end position="295"/>
    </location>
</feature>
<evidence type="ECO:0000256" key="1">
    <source>
        <dbReference type="SAM" id="SignalP"/>
    </source>
</evidence>
<dbReference type="PANTHER" id="PTHR31694">
    <property type="entry name" value="DESICCATION-LIKE PROTEIN"/>
    <property type="match status" value="1"/>
</dbReference>
<accession>A0AAP0K8Z4</accession>
<reference evidence="2 3" key="1">
    <citation type="submission" date="2024-01" db="EMBL/GenBank/DDBJ databases">
        <title>Genome assemblies of Stephania.</title>
        <authorList>
            <person name="Yang L."/>
        </authorList>
    </citation>
    <scope>NUCLEOTIDE SEQUENCE [LARGE SCALE GENOMIC DNA]</scope>
    <source>
        <strain evidence="2">QJT</strain>
        <tissue evidence="2">Leaf</tissue>
    </source>
</reference>
<keyword evidence="3" id="KW-1185">Reference proteome</keyword>
<dbReference type="EMBL" id="JBBNAE010000002">
    <property type="protein sequence ID" value="KAK9146927.1"/>
    <property type="molecule type" value="Genomic_DNA"/>
</dbReference>
<gene>
    <name evidence="2" type="ORF">Sjap_006830</name>
</gene>
<dbReference type="InterPro" id="IPR052965">
    <property type="entry name" value="Pigment-catalase-like"/>
</dbReference>
<organism evidence="2 3">
    <name type="scientific">Stephania japonica</name>
    <dbReference type="NCBI Taxonomy" id="461633"/>
    <lineage>
        <taxon>Eukaryota</taxon>
        <taxon>Viridiplantae</taxon>
        <taxon>Streptophyta</taxon>
        <taxon>Embryophyta</taxon>
        <taxon>Tracheophyta</taxon>
        <taxon>Spermatophyta</taxon>
        <taxon>Magnoliopsida</taxon>
        <taxon>Ranunculales</taxon>
        <taxon>Menispermaceae</taxon>
        <taxon>Menispermoideae</taxon>
        <taxon>Cissampelideae</taxon>
        <taxon>Stephania</taxon>
    </lineage>
</organism>
<evidence type="ECO:0000313" key="2">
    <source>
        <dbReference type="EMBL" id="KAK9146927.1"/>
    </source>
</evidence>
<feature type="signal peptide" evidence="1">
    <location>
        <begin position="1"/>
        <end position="31"/>
    </location>
</feature>
<protein>
    <recommendedName>
        <fullName evidence="4">Desiccation-related protein PCC13-62</fullName>
    </recommendedName>
</protein>
<comment type="caution">
    <text evidence="2">The sequence shown here is derived from an EMBL/GenBank/DDBJ whole genome shotgun (WGS) entry which is preliminary data.</text>
</comment>
<dbReference type="Proteomes" id="UP001417504">
    <property type="component" value="Unassembled WGS sequence"/>
</dbReference>
<name>A0AAP0K8Z4_9MAGN</name>
<proteinExistence type="predicted"/>
<evidence type="ECO:0008006" key="4">
    <source>
        <dbReference type="Google" id="ProtNLM"/>
    </source>
</evidence>
<dbReference type="AlphaFoldDB" id="A0AAP0K8Z4"/>
<evidence type="ECO:0000313" key="3">
    <source>
        <dbReference type="Proteomes" id="UP001417504"/>
    </source>
</evidence>